<evidence type="ECO:0000256" key="1">
    <source>
        <dbReference type="ARBA" id="ARBA00004370"/>
    </source>
</evidence>
<dbReference type="PANTHER" id="PTHR23412">
    <property type="entry name" value="STEREOCILIN RELATED"/>
    <property type="match status" value="1"/>
</dbReference>
<keyword evidence="3" id="KW-0732">Signal</keyword>
<dbReference type="Ensembl" id="ENSACIT00000004220.1">
    <property type="protein sequence ID" value="ENSACIP00000004085.1"/>
    <property type="gene ID" value="ENSACIG00000003207.1"/>
</dbReference>
<evidence type="ECO:0000313" key="7">
    <source>
        <dbReference type="Ensembl" id="ENSACIP00000004085.1"/>
    </source>
</evidence>
<dbReference type="STRING" id="61819.ENSACIP00000004085"/>
<dbReference type="PANTHER" id="PTHR23412:SF6">
    <property type="entry name" value="MESOTHELIN"/>
    <property type="match status" value="1"/>
</dbReference>
<dbReference type="InterPro" id="IPR010335">
    <property type="entry name" value="Mesothelin"/>
</dbReference>
<dbReference type="GO" id="GO:0007160">
    <property type="term" value="P:cell-matrix adhesion"/>
    <property type="evidence" value="ECO:0007669"/>
    <property type="project" value="TreeGrafter"/>
</dbReference>
<comment type="subcellular location">
    <subcellularLocation>
        <location evidence="1">Membrane</location>
    </subcellularLocation>
</comment>
<accession>A0A3Q0R478</accession>
<proteinExistence type="inferred from homology"/>
<name>A0A3Q0R478_AMPCI</name>
<reference evidence="7" key="1">
    <citation type="submission" date="2025-08" db="UniProtKB">
        <authorList>
            <consortium name="Ensembl"/>
        </authorList>
    </citation>
    <scope>IDENTIFICATION</scope>
</reference>
<evidence type="ECO:0000256" key="6">
    <source>
        <dbReference type="ARBA" id="ARBA00023180"/>
    </source>
</evidence>
<keyword evidence="4" id="KW-0130">Cell adhesion</keyword>
<protein>
    <submittedName>
        <fullName evidence="7">Si:ch211-188p14.4</fullName>
    </submittedName>
</protein>
<sequence>MLAAPDVVQQTFIQKIISVDTSPAKLVLNVPDAMATKIPPSRLLFSEESADISVLNRKTWTQNQAALFFGALGNKDFESEQLSSLVLQGFTCTTVQKMPKFRIKELVQACRPRAGRAKVQLKESQLTCMYNLINGEMSQNFTDYPSDMLLYLSKDVNKNNCRSYFSAVGAADFSVTSRVLNKGSQLFSEAVACLGINGLKLNRENVEVLGNMACILDGPYIQNADPLILEKLKACNDFSDSQVAAMETLLLSGTTQYGNVSTWDEQTLQNLGPLPLYFTSNIWNYFKFTTKKQFLKTFVPNLRKAKTEKSKLKRLRCSSSFSQSCTVDNITQLTASDPSFPFGYDLAQFDLCLDVSTLKENLNSICEKVDDNNFQSECRGILRKSQNAFPSGVSDQDVRLLGSVSRVASLDDISKWNITTIDTLAALMKAEDGPWEGAKSNKIITKYLNTSGNSLGSTELNVIGSNLCSLNTSTLQTISPDSIRYANPLNVTSCSAEQKAVLYKISNTSFSSYRSNSSTFYLLIQPYLGKNSFWEKHRASLSLMDFTSYTKI</sequence>
<keyword evidence="6" id="KW-0325">Glycoprotein</keyword>
<dbReference type="AlphaFoldDB" id="A0A3Q0R478"/>
<dbReference type="Pfam" id="PF06060">
    <property type="entry name" value="Mesothelin"/>
    <property type="match status" value="1"/>
</dbReference>
<keyword evidence="8" id="KW-1185">Reference proteome</keyword>
<organism evidence="7 8">
    <name type="scientific">Amphilophus citrinellus</name>
    <name type="common">Midas cichlid</name>
    <name type="synonym">Cichlasoma citrinellum</name>
    <dbReference type="NCBI Taxonomy" id="61819"/>
    <lineage>
        <taxon>Eukaryota</taxon>
        <taxon>Metazoa</taxon>
        <taxon>Chordata</taxon>
        <taxon>Craniata</taxon>
        <taxon>Vertebrata</taxon>
        <taxon>Euteleostomi</taxon>
        <taxon>Actinopterygii</taxon>
        <taxon>Neopterygii</taxon>
        <taxon>Teleostei</taxon>
        <taxon>Neoteleostei</taxon>
        <taxon>Acanthomorphata</taxon>
        <taxon>Ovalentaria</taxon>
        <taxon>Cichlomorphae</taxon>
        <taxon>Cichliformes</taxon>
        <taxon>Cichlidae</taxon>
        <taxon>New World cichlids</taxon>
        <taxon>Cichlasomatinae</taxon>
        <taxon>Heroini</taxon>
        <taxon>Amphilophus</taxon>
    </lineage>
</organism>
<evidence type="ECO:0000256" key="4">
    <source>
        <dbReference type="ARBA" id="ARBA00022889"/>
    </source>
</evidence>
<dbReference type="GO" id="GO:0016020">
    <property type="term" value="C:membrane"/>
    <property type="evidence" value="ECO:0007669"/>
    <property type="project" value="UniProtKB-SubCell"/>
</dbReference>
<evidence type="ECO:0000313" key="8">
    <source>
        <dbReference type="Proteomes" id="UP000261340"/>
    </source>
</evidence>
<dbReference type="OMA" id="YLGEHAW"/>
<dbReference type="GO" id="GO:0009986">
    <property type="term" value="C:cell surface"/>
    <property type="evidence" value="ECO:0007669"/>
    <property type="project" value="TreeGrafter"/>
</dbReference>
<evidence type="ECO:0000256" key="2">
    <source>
        <dbReference type="ARBA" id="ARBA00011016"/>
    </source>
</evidence>
<dbReference type="InterPro" id="IPR026664">
    <property type="entry name" value="Stereocilin-rel"/>
</dbReference>
<dbReference type="GeneTree" id="ENSGT00950000182957"/>
<evidence type="ECO:0000256" key="5">
    <source>
        <dbReference type="ARBA" id="ARBA00023136"/>
    </source>
</evidence>
<evidence type="ECO:0000256" key="3">
    <source>
        <dbReference type="ARBA" id="ARBA00022729"/>
    </source>
</evidence>
<keyword evidence="5" id="KW-0472">Membrane</keyword>
<dbReference type="Proteomes" id="UP000261340">
    <property type="component" value="Unplaced"/>
</dbReference>
<comment type="similarity">
    <text evidence="2">Belongs to the mesothelin family.</text>
</comment>
<reference evidence="7" key="2">
    <citation type="submission" date="2025-09" db="UniProtKB">
        <authorList>
            <consortium name="Ensembl"/>
        </authorList>
    </citation>
    <scope>IDENTIFICATION</scope>
</reference>